<organism evidence="2 3">
    <name type="scientific">SAR86 cluster bacterium BACL1 MAG-120920-bin57</name>
    <dbReference type="NCBI Taxonomy" id="1655571"/>
    <lineage>
        <taxon>Bacteria</taxon>
        <taxon>Pseudomonadati</taxon>
        <taxon>Pseudomonadota</taxon>
        <taxon>Gammaproteobacteria</taxon>
        <taxon>SAR86 cluster</taxon>
    </lineage>
</organism>
<proteinExistence type="predicted"/>
<reference evidence="3" key="1">
    <citation type="submission" date="2015-10" db="EMBL/GenBank/DDBJ databases">
        <title>Metagenome-Assembled Genomes uncover a global brackish microbiome.</title>
        <authorList>
            <person name="Hugerth L.W."/>
            <person name="Larsson J."/>
            <person name="Alneberg J."/>
            <person name="Lindh M.V."/>
            <person name="Legrand C."/>
            <person name="Pinhassi J."/>
            <person name="Andersson A."/>
        </authorList>
    </citation>
    <scope>NUCLEOTIDE SEQUENCE [LARGE SCALE GENOMIC DNA]</scope>
</reference>
<dbReference type="Proteomes" id="UP000050874">
    <property type="component" value="Unassembled WGS sequence"/>
</dbReference>
<dbReference type="AlphaFoldDB" id="A0A0R2PND3"/>
<dbReference type="InterPro" id="IPR021835">
    <property type="entry name" value="DUF3427"/>
</dbReference>
<evidence type="ECO:0000259" key="1">
    <source>
        <dbReference type="Pfam" id="PF11907"/>
    </source>
</evidence>
<sequence length="104" mass="12342">MDPYKVLQIGGKYTKGDLSEKLDQPSLSFVREGKYRCKNSDSYLLFVDLEKSDKEDKRFHFNDFFEGDFFHWDSQTTQHIQSPQIEMVLNGELTPHLFVRVKYI</sequence>
<evidence type="ECO:0000313" key="2">
    <source>
        <dbReference type="EMBL" id="KRO37395.1"/>
    </source>
</evidence>
<comment type="caution">
    <text evidence="2">The sequence shown here is derived from an EMBL/GenBank/DDBJ whole genome shotgun (WGS) entry which is preliminary data.</text>
</comment>
<gene>
    <name evidence="2" type="ORF">ABR63_04910</name>
</gene>
<accession>A0A0R2PND3</accession>
<name>A0A0R2PND3_9GAMM</name>
<evidence type="ECO:0000313" key="3">
    <source>
        <dbReference type="Proteomes" id="UP000050874"/>
    </source>
</evidence>
<protein>
    <recommendedName>
        <fullName evidence="1">DUF3427 domain-containing protein</fullName>
    </recommendedName>
</protein>
<dbReference type="EMBL" id="LIAV01000421">
    <property type="protein sequence ID" value="KRO37395.1"/>
    <property type="molecule type" value="Genomic_DNA"/>
</dbReference>
<feature type="domain" description="DUF3427" evidence="1">
    <location>
        <begin position="7"/>
        <end position="100"/>
    </location>
</feature>
<dbReference type="Pfam" id="PF11907">
    <property type="entry name" value="DUF3427"/>
    <property type="match status" value="1"/>
</dbReference>